<dbReference type="RefSeq" id="WP_114369686.1">
    <property type="nucleotide sequence ID" value="NZ_QPEX01000030.1"/>
</dbReference>
<proteinExistence type="predicted"/>
<dbReference type="Pfam" id="PF07596">
    <property type="entry name" value="SBP_bac_10"/>
    <property type="match status" value="1"/>
</dbReference>
<dbReference type="NCBIfam" id="TIGR02532">
    <property type="entry name" value="IV_pilin_GFxxxE"/>
    <property type="match status" value="1"/>
</dbReference>
<evidence type="ECO:0000313" key="2">
    <source>
        <dbReference type="EMBL" id="RCS46417.1"/>
    </source>
</evidence>
<dbReference type="NCBIfam" id="TIGR04294">
    <property type="entry name" value="pre_pil_HX9DG"/>
    <property type="match status" value="1"/>
</dbReference>
<evidence type="ECO:0000313" key="3">
    <source>
        <dbReference type="Proteomes" id="UP000253562"/>
    </source>
</evidence>
<gene>
    <name evidence="2" type="ORF">DTL42_15785</name>
</gene>
<dbReference type="InterPro" id="IPR027558">
    <property type="entry name" value="Pre_pil_HX9DG_C"/>
</dbReference>
<dbReference type="Pfam" id="PF07963">
    <property type="entry name" value="N_methyl"/>
    <property type="match status" value="1"/>
</dbReference>
<dbReference type="PANTHER" id="PTHR30093:SF2">
    <property type="entry name" value="TYPE II SECRETION SYSTEM PROTEIN H"/>
    <property type="match status" value="1"/>
</dbReference>
<dbReference type="SUPFAM" id="SSF54523">
    <property type="entry name" value="Pili subunits"/>
    <property type="match status" value="1"/>
</dbReference>
<organism evidence="2 3">
    <name type="scientific">Bremerella cremea</name>
    <dbReference type="NCBI Taxonomy" id="1031537"/>
    <lineage>
        <taxon>Bacteria</taxon>
        <taxon>Pseudomonadati</taxon>
        <taxon>Planctomycetota</taxon>
        <taxon>Planctomycetia</taxon>
        <taxon>Pirellulales</taxon>
        <taxon>Pirellulaceae</taxon>
        <taxon>Bremerella</taxon>
    </lineage>
</organism>
<feature type="domain" description="DUF1559" evidence="1">
    <location>
        <begin position="35"/>
        <end position="337"/>
    </location>
</feature>
<dbReference type="EMBL" id="QPEX01000030">
    <property type="protein sequence ID" value="RCS46417.1"/>
    <property type="molecule type" value="Genomic_DNA"/>
</dbReference>
<dbReference type="PROSITE" id="PS00409">
    <property type="entry name" value="PROKAR_NTER_METHYL"/>
    <property type="match status" value="1"/>
</dbReference>
<dbReference type="Gene3D" id="3.30.700.10">
    <property type="entry name" value="Glycoprotein, Type 4 Pilin"/>
    <property type="match status" value="1"/>
</dbReference>
<name>A0A368KPC6_9BACT</name>
<evidence type="ECO:0000259" key="1">
    <source>
        <dbReference type="Pfam" id="PF07596"/>
    </source>
</evidence>
<reference evidence="2 3" key="1">
    <citation type="submission" date="2018-07" db="EMBL/GenBank/DDBJ databases">
        <title>Comparative genomes isolates from brazilian mangrove.</title>
        <authorList>
            <person name="De Araujo J.E."/>
            <person name="Taketani R.G."/>
            <person name="Silva M.C.P."/>
            <person name="Lourenco M.V."/>
            <person name="Oliveira V.M."/>
            <person name="Andreote F.D."/>
        </authorList>
    </citation>
    <scope>NUCLEOTIDE SEQUENCE [LARGE SCALE GENOMIC DNA]</scope>
    <source>
        <strain evidence="2 3">HEX PRIS-MGV</strain>
    </source>
</reference>
<dbReference type="InterPro" id="IPR012902">
    <property type="entry name" value="N_methyl_site"/>
</dbReference>
<dbReference type="InterPro" id="IPR011453">
    <property type="entry name" value="DUF1559"/>
</dbReference>
<sequence length="356" mass="38114">MMTSRISRRGFTLVELLVVIAIIGVLIALLLPAVQQAREAARRMSCSNNLKQLGLAMHNFHDTYGAFPVGTTDDDMNNWGWGVYLLPYIEQDNLYTSLTTRSSAGYPPAYLVYKSGTHVNVDTYDSTSSSSNPTAVVNANTGATVAGQGAATVLLDAFICPSDVLPTKEDQGFAKSNYLGCMGSNYGGNAPNMPNAYSWNTGVEGGQSPGSLGKNYWGSGMNGVFTADNNNTESWMRRFADITDGTSNTIAIGEVSVSEHVTTSKVSDTRFPIWAGGNGFCCAMRRLGGVLRMANSQFYINRRVGDASDQSFGSQHPGGAQFVYCDGSVSFLSENINTNIYSYLAGRNDGNVVSGN</sequence>
<protein>
    <submittedName>
        <fullName evidence="2">DUF1559 domain-containing protein</fullName>
    </submittedName>
</protein>
<accession>A0A368KPC6</accession>
<dbReference type="PANTHER" id="PTHR30093">
    <property type="entry name" value="GENERAL SECRETION PATHWAY PROTEIN G"/>
    <property type="match status" value="1"/>
</dbReference>
<dbReference type="InterPro" id="IPR045584">
    <property type="entry name" value="Pilin-like"/>
</dbReference>
<dbReference type="AlphaFoldDB" id="A0A368KPC6"/>
<comment type="caution">
    <text evidence="2">The sequence shown here is derived from an EMBL/GenBank/DDBJ whole genome shotgun (WGS) entry which is preliminary data.</text>
</comment>
<dbReference type="Proteomes" id="UP000253562">
    <property type="component" value="Unassembled WGS sequence"/>
</dbReference>